<protein>
    <submittedName>
        <fullName evidence="1">Uncharacterized protein</fullName>
    </submittedName>
</protein>
<comment type="caution">
    <text evidence="1">The sequence shown here is derived from an EMBL/GenBank/DDBJ whole genome shotgun (WGS) entry which is preliminary data.</text>
</comment>
<dbReference type="AlphaFoldDB" id="A0AAE1BHU3"/>
<name>A0AAE1BHU3_PETCI</name>
<keyword evidence="2" id="KW-1185">Reference proteome</keyword>
<gene>
    <name evidence="1" type="ORF">Pcinc_043923</name>
</gene>
<reference evidence="1" key="1">
    <citation type="submission" date="2023-10" db="EMBL/GenBank/DDBJ databases">
        <title>Genome assemblies of two species of porcelain crab, Petrolisthes cinctipes and Petrolisthes manimaculis (Anomura: Porcellanidae).</title>
        <authorList>
            <person name="Angst P."/>
        </authorList>
    </citation>
    <scope>NUCLEOTIDE SEQUENCE</scope>
    <source>
        <strain evidence="1">PB745_01</strain>
        <tissue evidence="1">Gill</tissue>
    </source>
</reference>
<proteinExistence type="predicted"/>
<accession>A0AAE1BHU3</accession>
<organism evidence="1 2">
    <name type="scientific">Petrolisthes cinctipes</name>
    <name type="common">Flat porcelain crab</name>
    <dbReference type="NCBI Taxonomy" id="88211"/>
    <lineage>
        <taxon>Eukaryota</taxon>
        <taxon>Metazoa</taxon>
        <taxon>Ecdysozoa</taxon>
        <taxon>Arthropoda</taxon>
        <taxon>Crustacea</taxon>
        <taxon>Multicrustacea</taxon>
        <taxon>Malacostraca</taxon>
        <taxon>Eumalacostraca</taxon>
        <taxon>Eucarida</taxon>
        <taxon>Decapoda</taxon>
        <taxon>Pleocyemata</taxon>
        <taxon>Anomura</taxon>
        <taxon>Galatheoidea</taxon>
        <taxon>Porcellanidae</taxon>
        <taxon>Petrolisthes</taxon>
    </lineage>
</organism>
<dbReference type="Proteomes" id="UP001286313">
    <property type="component" value="Unassembled WGS sequence"/>
</dbReference>
<evidence type="ECO:0000313" key="2">
    <source>
        <dbReference type="Proteomes" id="UP001286313"/>
    </source>
</evidence>
<dbReference type="EMBL" id="JAWQEG010008997">
    <property type="protein sequence ID" value="KAK3849319.1"/>
    <property type="molecule type" value="Genomic_DNA"/>
</dbReference>
<sequence length="97" mass="10884">MAALGNRSVFDIREGILRLVGGLAVWGQHFPRSQHAPTSRHVECCCRHRCRRYLPSRAARGTPSLPPPPHPATVHAHLLRRVSMLLPRPLVARRCSI</sequence>
<evidence type="ECO:0000313" key="1">
    <source>
        <dbReference type="EMBL" id="KAK3849319.1"/>
    </source>
</evidence>